<dbReference type="OrthoDB" id="5432445at2"/>
<evidence type="ECO:0000313" key="1">
    <source>
        <dbReference type="EMBL" id="SHO51063.1"/>
    </source>
</evidence>
<proteinExistence type="predicted"/>
<dbReference type="Proteomes" id="UP000184603">
    <property type="component" value="Unassembled WGS sequence"/>
</dbReference>
<keyword evidence="2" id="KW-1185">Reference proteome</keyword>
<gene>
    <name evidence="1" type="ORF">SAMN02745220_03810</name>
</gene>
<dbReference type="AlphaFoldDB" id="A0A1M7YEM8"/>
<dbReference type="STRING" id="1121416.SAMN02745220_03810"/>
<dbReference type="EMBL" id="FRFE01000022">
    <property type="protein sequence ID" value="SHO51063.1"/>
    <property type="molecule type" value="Genomic_DNA"/>
</dbReference>
<protein>
    <submittedName>
        <fullName evidence="1">Uncharacterized protein</fullName>
    </submittedName>
</protein>
<evidence type="ECO:0000313" key="2">
    <source>
        <dbReference type="Proteomes" id="UP000184603"/>
    </source>
</evidence>
<organism evidence="1 2">
    <name type="scientific">Desulfopila aestuarii DSM 18488</name>
    <dbReference type="NCBI Taxonomy" id="1121416"/>
    <lineage>
        <taxon>Bacteria</taxon>
        <taxon>Pseudomonadati</taxon>
        <taxon>Thermodesulfobacteriota</taxon>
        <taxon>Desulfobulbia</taxon>
        <taxon>Desulfobulbales</taxon>
        <taxon>Desulfocapsaceae</taxon>
        <taxon>Desulfopila</taxon>
    </lineage>
</organism>
<reference evidence="1 2" key="1">
    <citation type="submission" date="2016-12" db="EMBL/GenBank/DDBJ databases">
        <authorList>
            <person name="Song W.-J."/>
            <person name="Kurnit D.M."/>
        </authorList>
    </citation>
    <scope>NUCLEOTIDE SEQUENCE [LARGE SCALE GENOMIC DNA]</scope>
    <source>
        <strain evidence="1 2">DSM 18488</strain>
    </source>
</reference>
<name>A0A1M7YEM8_9BACT</name>
<accession>A0A1M7YEM8</accession>
<sequence>METLISKGKTRLEGTHLTVADTGDSYQLVPAVKVLSCENCSKDPLRISDKYIPLSILESAGVDIHLDSIILHNHSYHIDPGYICKSTQIDLSDG</sequence>
<dbReference type="RefSeq" id="WP_143170780.1">
    <property type="nucleotide sequence ID" value="NZ_FRFE01000022.1"/>
</dbReference>